<evidence type="ECO:0000313" key="7">
    <source>
        <dbReference type="Proteomes" id="UP001556709"/>
    </source>
</evidence>
<dbReference type="InterPro" id="IPR007863">
    <property type="entry name" value="Peptidase_M16_C"/>
</dbReference>
<feature type="domain" description="Peptidase M16 C-terminal" evidence="5">
    <location>
        <begin position="177"/>
        <end position="359"/>
    </location>
</feature>
<dbReference type="PROSITE" id="PS00143">
    <property type="entry name" value="INSULINASE"/>
    <property type="match status" value="1"/>
</dbReference>
<evidence type="ECO:0000313" key="6">
    <source>
        <dbReference type="EMBL" id="MEX0469470.1"/>
    </source>
</evidence>
<keyword evidence="7" id="KW-1185">Reference proteome</keyword>
<feature type="domain" description="Peptidase M16 N-terminal" evidence="4">
    <location>
        <begin position="25"/>
        <end position="151"/>
    </location>
</feature>
<dbReference type="InterPro" id="IPR011249">
    <property type="entry name" value="Metalloenz_LuxS/M16"/>
</dbReference>
<evidence type="ECO:0000256" key="2">
    <source>
        <dbReference type="ARBA" id="ARBA00007261"/>
    </source>
</evidence>
<dbReference type="EMBL" id="JBAKFM010000003">
    <property type="protein sequence ID" value="MEX0469470.1"/>
    <property type="molecule type" value="Genomic_DNA"/>
</dbReference>
<evidence type="ECO:0000256" key="3">
    <source>
        <dbReference type="RuleBase" id="RU004447"/>
    </source>
</evidence>
<organism evidence="6 7">
    <name type="scientific">Spiribacter pallidus</name>
    <dbReference type="NCBI Taxonomy" id="1987936"/>
    <lineage>
        <taxon>Bacteria</taxon>
        <taxon>Pseudomonadati</taxon>
        <taxon>Pseudomonadota</taxon>
        <taxon>Gammaproteobacteria</taxon>
        <taxon>Chromatiales</taxon>
        <taxon>Ectothiorhodospiraceae</taxon>
        <taxon>Spiribacter</taxon>
    </lineage>
</organism>
<gene>
    <name evidence="6" type="ORF">V6X73_07010</name>
</gene>
<evidence type="ECO:0000259" key="4">
    <source>
        <dbReference type="Pfam" id="PF00675"/>
    </source>
</evidence>
<protein>
    <submittedName>
        <fullName evidence="6">Pitrilysin family protein</fullName>
    </submittedName>
</protein>
<dbReference type="Pfam" id="PF05193">
    <property type="entry name" value="Peptidase_M16_C"/>
    <property type="match status" value="1"/>
</dbReference>
<proteinExistence type="inferred from homology"/>
<dbReference type="InterPro" id="IPR001431">
    <property type="entry name" value="Pept_M16_Zn_BS"/>
</dbReference>
<comment type="cofactor">
    <cofactor evidence="1">
        <name>Zn(2+)</name>
        <dbReference type="ChEBI" id="CHEBI:29105"/>
    </cofactor>
</comment>
<dbReference type="InterPro" id="IPR011765">
    <property type="entry name" value="Pept_M16_N"/>
</dbReference>
<evidence type="ECO:0000256" key="1">
    <source>
        <dbReference type="ARBA" id="ARBA00001947"/>
    </source>
</evidence>
<dbReference type="PANTHER" id="PTHR11851">
    <property type="entry name" value="METALLOPROTEASE"/>
    <property type="match status" value="1"/>
</dbReference>
<dbReference type="Gene3D" id="3.30.830.10">
    <property type="entry name" value="Metalloenzyme, LuxS/M16 peptidase-like"/>
    <property type="match status" value="2"/>
</dbReference>
<evidence type="ECO:0000259" key="5">
    <source>
        <dbReference type="Pfam" id="PF05193"/>
    </source>
</evidence>
<sequence>MSTTIVPSTETIESAVLDNGLRVFVKPDRRAPIAVSQIWYRVGSSYEQRGLTGISHLLEHMMFKGTARYPEGAFSEIVSRQGSRENAFTGRDFTAYFEILAADRLPVAFELEADRMANLDIRAEALETEREVVLEERRLRTDDRPEGRFLERYASVAEAGTAYAHPIIGWADDIKAIDEDDLRCWYQQWYAPANANLVVAGAVDPSEVFELAEAHFGILQGPQAARPCDPRALVPPGERRLVYRDAQSRLTHLRIGYRVPSFATAETEDDAYALMMLAAILDGGEGGRLTDALVRGSRQATVIDASYNGMTRLDAEFTCHAVCPNTQTETLEQSLRSQIARLSAEPVSENELRRARSQLVADHFFSADDVFNQAMQIGQLEAIGAGWALFSEFEHKLQSITQGRLQAVAERYLKSENSVVGILSPIESDVKAV</sequence>
<reference evidence="6 7" key="1">
    <citation type="submission" date="2024-02" db="EMBL/GenBank/DDBJ databases">
        <title>New especies of Spiribacter isolated from saline water.</title>
        <authorList>
            <person name="Leon M.J."/>
            <person name="De La Haba R."/>
            <person name="Sanchez-Porro C."/>
            <person name="Ventosa A."/>
        </authorList>
    </citation>
    <scope>NUCLEOTIDE SEQUENCE [LARGE SCALE GENOMIC DNA]</scope>
    <source>
        <strain evidence="7">ag22IC6-390</strain>
    </source>
</reference>
<dbReference type="Pfam" id="PF00675">
    <property type="entry name" value="Peptidase_M16"/>
    <property type="match status" value="1"/>
</dbReference>
<dbReference type="PANTHER" id="PTHR11851:SF49">
    <property type="entry name" value="MITOCHONDRIAL-PROCESSING PEPTIDASE SUBUNIT ALPHA"/>
    <property type="match status" value="1"/>
</dbReference>
<comment type="caution">
    <text evidence="6">The sequence shown here is derived from an EMBL/GenBank/DDBJ whole genome shotgun (WGS) entry which is preliminary data.</text>
</comment>
<comment type="similarity">
    <text evidence="2 3">Belongs to the peptidase M16 family.</text>
</comment>
<dbReference type="SUPFAM" id="SSF63411">
    <property type="entry name" value="LuxS/MPP-like metallohydrolase"/>
    <property type="match status" value="2"/>
</dbReference>
<name>A0ABV3TCW3_9GAMM</name>
<dbReference type="RefSeq" id="WP_367981304.1">
    <property type="nucleotide sequence ID" value="NZ_JBAKFN010000003.1"/>
</dbReference>
<dbReference type="Proteomes" id="UP001556709">
    <property type="component" value="Unassembled WGS sequence"/>
</dbReference>
<dbReference type="InterPro" id="IPR050361">
    <property type="entry name" value="MPP/UQCRC_Complex"/>
</dbReference>
<accession>A0ABV3TCW3</accession>